<dbReference type="Gene3D" id="3.40.50.720">
    <property type="entry name" value="NAD(P)-binding Rossmann-like Domain"/>
    <property type="match status" value="1"/>
</dbReference>
<feature type="domain" description="NAD-dependent epimerase/dehydratase" evidence="3">
    <location>
        <begin position="9"/>
        <end position="142"/>
    </location>
</feature>
<dbReference type="EMBL" id="CP013987">
    <property type="protein sequence ID" value="ALZ82812.1"/>
    <property type="molecule type" value="Genomic_DNA"/>
</dbReference>
<dbReference type="Proteomes" id="UP000064137">
    <property type="component" value="Chromosome"/>
</dbReference>
<evidence type="ECO:0000256" key="1">
    <source>
        <dbReference type="ARBA" id="ARBA00005125"/>
    </source>
</evidence>
<comment type="pathway">
    <text evidence="1">Bacterial outer membrane biogenesis; LPS O-antigen biosynthesis.</text>
</comment>
<dbReference type="RefSeq" id="WP_059313118.1">
    <property type="nucleotide sequence ID" value="NZ_CP013987.1"/>
</dbReference>
<proteinExistence type="inferred from homology"/>
<name>A0A0U4WER7_9PSED</name>
<reference evidence="4 5" key="1">
    <citation type="submission" date="2016-01" db="EMBL/GenBank/DDBJ databases">
        <title>Annotation of Pseudomonas oryzihabitans USDA-ARS-USMARC-56511.</title>
        <authorList>
            <person name="Harhay G.P."/>
            <person name="Harhay D.M."/>
            <person name="Smith T.P.L."/>
            <person name="Bono J.L."/>
            <person name="Heaton M.P."/>
            <person name="Clawson M.L."/>
            <person name="Chitko-Mckown C.G."/>
            <person name="Capik S.F."/>
            <person name="DeDonder K.D."/>
            <person name="Apley M.D."/>
            <person name="Lubbers B.V."/>
            <person name="White B.J."/>
            <person name="Larson R.L."/>
        </authorList>
    </citation>
    <scope>NUCLEOTIDE SEQUENCE [LARGE SCALE GENOMIC DNA]</scope>
    <source>
        <strain evidence="4 5">USDA-ARS-USMARC-56511</strain>
    </source>
</reference>
<dbReference type="InterPro" id="IPR001509">
    <property type="entry name" value="Epimerase_deHydtase"/>
</dbReference>
<evidence type="ECO:0000313" key="5">
    <source>
        <dbReference type="Proteomes" id="UP000064137"/>
    </source>
</evidence>
<dbReference type="SUPFAM" id="SSF51735">
    <property type="entry name" value="NAD(P)-binding Rossmann-fold domains"/>
    <property type="match status" value="1"/>
</dbReference>
<dbReference type="PANTHER" id="PTHR43000">
    <property type="entry name" value="DTDP-D-GLUCOSE 4,6-DEHYDRATASE-RELATED"/>
    <property type="match status" value="1"/>
</dbReference>
<dbReference type="OrthoDB" id="9803010at2"/>
<evidence type="ECO:0000259" key="3">
    <source>
        <dbReference type="Pfam" id="PF01370"/>
    </source>
</evidence>
<gene>
    <name evidence="4" type="ORF">APT59_00810</name>
</gene>
<organism evidence="4 5">
    <name type="scientific">Pseudomonas oryzihabitans</name>
    <dbReference type="NCBI Taxonomy" id="47885"/>
    <lineage>
        <taxon>Bacteria</taxon>
        <taxon>Pseudomonadati</taxon>
        <taxon>Pseudomonadota</taxon>
        <taxon>Gammaproteobacteria</taxon>
        <taxon>Pseudomonadales</taxon>
        <taxon>Pseudomonadaceae</taxon>
        <taxon>Pseudomonas</taxon>
    </lineage>
</organism>
<dbReference type="KEGG" id="por:APT59_00810"/>
<protein>
    <recommendedName>
        <fullName evidence="3">NAD-dependent epimerase/dehydratase domain-containing protein</fullName>
    </recommendedName>
</protein>
<dbReference type="InterPro" id="IPR036291">
    <property type="entry name" value="NAD(P)-bd_dom_sf"/>
</dbReference>
<evidence type="ECO:0000313" key="4">
    <source>
        <dbReference type="EMBL" id="ALZ82812.1"/>
    </source>
</evidence>
<dbReference type="Pfam" id="PF01370">
    <property type="entry name" value="Epimerase"/>
    <property type="match status" value="2"/>
</dbReference>
<dbReference type="PRINTS" id="PR01713">
    <property type="entry name" value="NUCEPIMERASE"/>
</dbReference>
<accession>A0A0U4WER7</accession>
<dbReference type="AlphaFoldDB" id="A0A0U4WER7"/>
<feature type="domain" description="NAD-dependent epimerase/dehydratase" evidence="3">
    <location>
        <begin position="186"/>
        <end position="290"/>
    </location>
</feature>
<sequence>MSDIKKEVVFITGGAGFIGSRLVRALLAKDPSKEIWVFDNLHSQVHGVGAKEPIFPESVRFVKGDVTDADALQQAVLLAQPHLVYHLAAETGTGQSYDEPVRYSAVNVMGTANLISAIRLVGTVKQVILAASRAVYGEGGYQDAKGIEYTGLPRQPEAMSCGDFSVPLPNGAPLPAKAIASHAGLAVAPASIYASTKLMQEYLLIQAGDGAPWNTLILRFQNVYGPGQSLNNPYTGVLSIFSKRLLSGKGLAIFEDGEIARDFVYVDDVVESLVLGGEASVAHGKIIDIGSGVATKILDVAKELRKNLQRDELEISISGEYRVGDIRYSCANIEGARVLLNWTPQVSISDGVSNLAAWAKEEFSKGTL</sequence>
<comment type="similarity">
    <text evidence="2">Belongs to the NAD(P)-dependent epimerase/dehydratase family.</text>
</comment>
<evidence type="ECO:0000256" key="2">
    <source>
        <dbReference type="ARBA" id="ARBA00007637"/>
    </source>
</evidence>